<accession>A0A8J2JP85</accession>
<protein>
    <submittedName>
        <fullName evidence="1">Uncharacterized protein</fullName>
    </submittedName>
</protein>
<gene>
    <name evidence="1" type="ORF">AFUS01_LOCUS12938</name>
</gene>
<proteinExistence type="predicted"/>
<dbReference type="Proteomes" id="UP000708208">
    <property type="component" value="Unassembled WGS sequence"/>
</dbReference>
<keyword evidence="2" id="KW-1185">Reference proteome</keyword>
<reference evidence="1" key="1">
    <citation type="submission" date="2021-06" db="EMBL/GenBank/DDBJ databases">
        <authorList>
            <person name="Hodson N. C."/>
            <person name="Mongue J. A."/>
            <person name="Jaron S. K."/>
        </authorList>
    </citation>
    <scope>NUCLEOTIDE SEQUENCE</scope>
</reference>
<organism evidence="1 2">
    <name type="scientific">Allacma fusca</name>
    <dbReference type="NCBI Taxonomy" id="39272"/>
    <lineage>
        <taxon>Eukaryota</taxon>
        <taxon>Metazoa</taxon>
        <taxon>Ecdysozoa</taxon>
        <taxon>Arthropoda</taxon>
        <taxon>Hexapoda</taxon>
        <taxon>Collembola</taxon>
        <taxon>Symphypleona</taxon>
        <taxon>Sminthuridae</taxon>
        <taxon>Allacma</taxon>
    </lineage>
</organism>
<evidence type="ECO:0000313" key="1">
    <source>
        <dbReference type="EMBL" id="CAG7723881.1"/>
    </source>
</evidence>
<dbReference type="AlphaFoldDB" id="A0A8J2JP85"/>
<evidence type="ECO:0000313" key="2">
    <source>
        <dbReference type="Proteomes" id="UP000708208"/>
    </source>
</evidence>
<name>A0A8J2JP85_9HEXA</name>
<comment type="caution">
    <text evidence="1">The sequence shown here is derived from an EMBL/GenBank/DDBJ whole genome shotgun (WGS) entry which is preliminary data.</text>
</comment>
<dbReference type="EMBL" id="CAJVCH010103388">
    <property type="protein sequence ID" value="CAG7723881.1"/>
    <property type="molecule type" value="Genomic_DNA"/>
</dbReference>
<sequence length="79" mass="9156">MKISLALPFWATREVKWENKLERTGFRGVSSVSEIFRYRHLASIRTNSGCYFPNFPSFKLPGGTWRDYGAITKFPYSSV</sequence>